<accession>A0A6J7DWS9</accession>
<sequence length="51" mass="5552">MASARLSRNGRTLARGRVSRSGRLTLTTSRRLASGSYSLSIGSLRMTVRAR</sequence>
<protein>
    <submittedName>
        <fullName evidence="2">Unannotated protein</fullName>
    </submittedName>
</protein>
<name>A0A6J7DWS9_9ZZZZ</name>
<dbReference type="AlphaFoldDB" id="A0A6J7DWS9"/>
<proteinExistence type="predicted"/>
<evidence type="ECO:0000313" key="2">
    <source>
        <dbReference type="EMBL" id="CAB4875021.1"/>
    </source>
</evidence>
<dbReference type="EMBL" id="CAFBLQ010000095">
    <property type="protein sequence ID" value="CAB4875021.1"/>
    <property type="molecule type" value="Genomic_DNA"/>
</dbReference>
<reference evidence="2" key="1">
    <citation type="submission" date="2020-05" db="EMBL/GenBank/DDBJ databases">
        <authorList>
            <person name="Chiriac C."/>
            <person name="Salcher M."/>
            <person name="Ghai R."/>
            <person name="Kavagutti S V."/>
        </authorList>
    </citation>
    <scope>NUCLEOTIDE SEQUENCE</scope>
</reference>
<feature type="region of interest" description="Disordered" evidence="1">
    <location>
        <begin position="1"/>
        <end position="27"/>
    </location>
</feature>
<evidence type="ECO:0000256" key="1">
    <source>
        <dbReference type="SAM" id="MobiDB-lite"/>
    </source>
</evidence>
<organism evidence="2">
    <name type="scientific">freshwater metagenome</name>
    <dbReference type="NCBI Taxonomy" id="449393"/>
    <lineage>
        <taxon>unclassified sequences</taxon>
        <taxon>metagenomes</taxon>
        <taxon>ecological metagenomes</taxon>
    </lineage>
</organism>
<gene>
    <name evidence="2" type="ORF">UFOPK3423_00954</name>
</gene>